<comment type="catalytic activity">
    <reaction evidence="11">
        <text>8-oxo-GTP + H2O = 8-oxo-GMP + diphosphate + H(+)</text>
        <dbReference type="Rhea" id="RHEA:67616"/>
        <dbReference type="ChEBI" id="CHEBI:15377"/>
        <dbReference type="ChEBI" id="CHEBI:15378"/>
        <dbReference type="ChEBI" id="CHEBI:33019"/>
        <dbReference type="ChEBI" id="CHEBI:143553"/>
        <dbReference type="ChEBI" id="CHEBI:145694"/>
    </reaction>
</comment>
<sequence>MNLSGFWEFPGGKVEKNESPEACLVREIKEELAISVCTRLALKSSEYSYSAGKLIRLLPFVCSWQSGEITLLEHQEVRWVSKENIKSLNWAPADIPIVDELFENWNKIQDQLINYIK</sequence>
<dbReference type="InterPro" id="IPR000086">
    <property type="entry name" value="NUDIX_hydrolase_dom"/>
</dbReference>
<evidence type="ECO:0000256" key="2">
    <source>
        <dbReference type="ARBA" id="ARBA00005582"/>
    </source>
</evidence>
<evidence type="ECO:0000256" key="12">
    <source>
        <dbReference type="ARBA" id="ARBA00038905"/>
    </source>
</evidence>
<evidence type="ECO:0000256" key="4">
    <source>
        <dbReference type="ARBA" id="ARBA00022705"/>
    </source>
</evidence>
<evidence type="ECO:0000256" key="5">
    <source>
        <dbReference type="ARBA" id="ARBA00022723"/>
    </source>
</evidence>
<dbReference type="PANTHER" id="PTHR47707">
    <property type="entry name" value="8-OXO-DGTP DIPHOSPHATASE"/>
    <property type="match status" value="1"/>
</dbReference>
<evidence type="ECO:0000256" key="8">
    <source>
        <dbReference type="ARBA" id="ARBA00022842"/>
    </source>
</evidence>
<keyword evidence="4" id="KW-0235">DNA replication</keyword>
<organism evidence="18 19">
    <name type="scientific">Algoriphagus winogradskyi</name>
    <dbReference type="NCBI Taxonomy" id="237017"/>
    <lineage>
        <taxon>Bacteria</taxon>
        <taxon>Pseudomonadati</taxon>
        <taxon>Bacteroidota</taxon>
        <taxon>Cytophagia</taxon>
        <taxon>Cytophagales</taxon>
        <taxon>Cyclobacteriaceae</taxon>
        <taxon>Algoriphagus</taxon>
    </lineage>
</organism>
<dbReference type="EC" id="3.6.1.55" evidence="12"/>
<keyword evidence="5" id="KW-0479">Metal-binding</keyword>
<evidence type="ECO:0000256" key="11">
    <source>
        <dbReference type="ARBA" id="ARBA00036904"/>
    </source>
</evidence>
<comment type="catalytic activity">
    <reaction evidence="10">
        <text>8-oxo-dGTP + H2O = 8-oxo-dGMP + diphosphate + H(+)</text>
        <dbReference type="Rhea" id="RHEA:31575"/>
        <dbReference type="ChEBI" id="CHEBI:15377"/>
        <dbReference type="ChEBI" id="CHEBI:15378"/>
        <dbReference type="ChEBI" id="CHEBI:33019"/>
        <dbReference type="ChEBI" id="CHEBI:63224"/>
        <dbReference type="ChEBI" id="CHEBI:77896"/>
        <dbReference type="EC" id="3.6.1.55"/>
    </reaction>
</comment>
<evidence type="ECO:0000256" key="9">
    <source>
        <dbReference type="ARBA" id="ARBA00023204"/>
    </source>
</evidence>
<keyword evidence="3" id="KW-0515">Mutator protein</keyword>
<evidence type="ECO:0000256" key="6">
    <source>
        <dbReference type="ARBA" id="ARBA00022763"/>
    </source>
</evidence>
<gene>
    <name evidence="18" type="ORF">SAMN06265367_106103</name>
</gene>
<dbReference type="Pfam" id="PF00293">
    <property type="entry name" value="NUDIX"/>
    <property type="match status" value="1"/>
</dbReference>
<evidence type="ECO:0000256" key="16">
    <source>
        <dbReference type="ARBA" id="ARBA00042798"/>
    </source>
</evidence>
<dbReference type="EMBL" id="FXUA01000006">
    <property type="protein sequence ID" value="SMP29060.1"/>
    <property type="molecule type" value="Genomic_DNA"/>
</dbReference>
<dbReference type="SUPFAM" id="SSF55811">
    <property type="entry name" value="Nudix"/>
    <property type="match status" value="1"/>
</dbReference>
<dbReference type="InterPro" id="IPR020476">
    <property type="entry name" value="Nudix_hydrolase"/>
</dbReference>
<accession>A0ABY1PA83</accession>
<protein>
    <recommendedName>
        <fullName evidence="13">8-oxo-dGTP diphosphatase</fullName>
        <ecNumber evidence="12">3.6.1.55</ecNumber>
    </recommendedName>
    <alternativeName>
        <fullName evidence="16">7,8-dihydro-8-oxoguanine-triphosphatase</fullName>
    </alternativeName>
    <alternativeName>
        <fullName evidence="15">Mutator protein MutT</fullName>
    </alternativeName>
    <alternativeName>
        <fullName evidence="14">dGTP pyrophosphohydrolase</fullName>
    </alternativeName>
</protein>
<keyword evidence="19" id="KW-1185">Reference proteome</keyword>
<dbReference type="Gene3D" id="3.90.79.10">
    <property type="entry name" value="Nucleoside Triphosphate Pyrophosphohydrolase"/>
    <property type="match status" value="1"/>
</dbReference>
<dbReference type="PROSITE" id="PS51462">
    <property type="entry name" value="NUDIX"/>
    <property type="match status" value="1"/>
</dbReference>
<dbReference type="PANTHER" id="PTHR47707:SF1">
    <property type="entry name" value="NUDIX HYDROLASE FAMILY PROTEIN"/>
    <property type="match status" value="1"/>
</dbReference>
<comment type="cofactor">
    <cofactor evidence="1">
        <name>Mg(2+)</name>
        <dbReference type="ChEBI" id="CHEBI:18420"/>
    </cofactor>
</comment>
<dbReference type="InterPro" id="IPR047127">
    <property type="entry name" value="MutT-like"/>
</dbReference>
<evidence type="ECO:0000256" key="15">
    <source>
        <dbReference type="ARBA" id="ARBA00041979"/>
    </source>
</evidence>
<evidence type="ECO:0000256" key="7">
    <source>
        <dbReference type="ARBA" id="ARBA00022801"/>
    </source>
</evidence>
<dbReference type="CDD" id="cd03425">
    <property type="entry name" value="NUDIX_MutT_NudA_like"/>
    <property type="match status" value="1"/>
</dbReference>
<evidence type="ECO:0000313" key="18">
    <source>
        <dbReference type="EMBL" id="SMP29060.1"/>
    </source>
</evidence>
<name>A0ABY1PA83_9BACT</name>
<keyword evidence="9" id="KW-0234">DNA repair</keyword>
<evidence type="ECO:0000256" key="10">
    <source>
        <dbReference type="ARBA" id="ARBA00035861"/>
    </source>
</evidence>
<reference evidence="18 19" key="1">
    <citation type="submission" date="2017-05" db="EMBL/GenBank/DDBJ databases">
        <authorList>
            <person name="Varghese N."/>
            <person name="Submissions S."/>
        </authorList>
    </citation>
    <scope>NUCLEOTIDE SEQUENCE [LARGE SCALE GENOMIC DNA]</scope>
    <source>
        <strain evidence="18 19">DSM 15360</strain>
    </source>
</reference>
<evidence type="ECO:0000256" key="14">
    <source>
        <dbReference type="ARBA" id="ARBA00041592"/>
    </source>
</evidence>
<evidence type="ECO:0000256" key="1">
    <source>
        <dbReference type="ARBA" id="ARBA00001946"/>
    </source>
</evidence>
<comment type="similarity">
    <text evidence="2">Belongs to the Nudix hydrolase family.</text>
</comment>
<evidence type="ECO:0000259" key="17">
    <source>
        <dbReference type="PROSITE" id="PS51462"/>
    </source>
</evidence>
<proteinExistence type="inferred from homology"/>
<evidence type="ECO:0000256" key="3">
    <source>
        <dbReference type="ARBA" id="ARBA00022457"/>
    </source>
</evidence>
<dbReference type="InterPro" id="IPR015797">
    <property type="entry name" value="NUDIX_hydrolase-like_dom_sf"/>
</dbReference>
<evidence type="ECO:0000256" key="13">
    <source>
        <dbReference type="ARBA" id="ARBA00040794"/>
    </source>
</evidence>
<dbReference type="PRINTS" id="PR00502">
    <property type="entry name" value="NUDIXFAMILY"/>
</dbReference>
<feature type="domain" description="Nudix hydrolase" evidence="17">
    <location>
        <begin position="1"/>
        <end position="103"/>
    </location>
</feature>
<evidence type="ECO:0000313" key="19">
    <source>
        <dbReference type="Proteomes" id="UP001157915"/>
    </source>
</evidence>
<comment type="caution">
    <text evidence="18">The sequence shown here is derived from an EMBL/GenBank/DDBJ whole genome shotgun (WGS) entry which is preliminary data.</text>
</comment>
<keyword evidence="6" id="KW-0227">DNA damage</keyword>
<keyword evidence="7" id="KW-0378">Hydrolase</keyword>
<dbReference type="Proteomes" id="UP001157915">
    <property type="component" value="Unassembled WGS sequence"/>
</dbReference>
<keyword evidence="8" id="KW-0460">Magnesium</keyword>